<dbReference type="RefSeq" id="WP_123380528.1">
    <property type="nucleotide sequence ID" value="NZ_RJKN01000006.1"/>
</dbReference>
<evidence type="ECO:0000313" key="3">
    <source>
        <dbReference type="Proteomes" id="UP000276232"/>
    </source>
</evidence>
<dbReference type="Gene3D" id="3.40.50.10320">
    <property type="entry name" value="LmbE-like"/>
    <property type="match status" value="1"/>
</dbReference>
<keyword evidence="3" id="KW-1185">Reference proteome</keyword>
<proteinExistence type="predicted"/>
<dbReference type="InterPro" id="IPR003737">
    <property type="entry name" value="GlcNAc_PI_deacetylase-related"/>
</dbReference>
<gene>
    <name evidence="2" type="ORF">EDC03_2447</name>
</gene>
<evidence type="ECO:0000256" key="1">
    <source>
        <dbReference type="ARBA" id="ARBA00022833"/>
    </source>
</evidence>
<comment type="caution">
    <text evidence="2">The sequence shown here is derived from an EMBL/GenBank/DDBJ whole genome shotgun (WGS) entry which is preliminary data.</text>
</comment>
<organism evidence="2 3">
    <name type="scientific">Pseudokineococcus lusitanus</name>
    <dbReference type="NCBI Taxonomy" id="763993"/>
    <lineage>
        <taxon>Bacteria</taxon>
        <taxon>Bacillati</taxon>
        <taxon>Actinomycetota</taxon>
        <taxon>Actinomycetes</taxon>
        <taxon>Kineosporiales</taxon>
        <taxon>Kineosporiaceae</taxon>
        <taxon>Pseudokineococcus</taxon>
    </lineage>
</organism>
<reference evidence="2 3" key="1">
    <citation type="journal article" date="2015" name="Stand. Genomic Sci.">
        <title>Genomic Encyclopedia of Bacterial and Archaeal Type Strains, Phase III: the genomes of soil and plant-associated and newly described type strains.</title>
        <authorList>
            <person name="Whitman W.B."/>
            <person name="Woyke T."/>
            <person name="Klenk H.P."/>
            <person name="Zhou Y."/>
            <person name="Lilburn T.G."/>
            <person name="Beck B.J."/>
            <person name="De Vos P."/>
            <person name="Vandamme P."/>
            <person name="Eisen J.A."/>
            <person name="Garrity G."/>
            <person name="Hugenholtz P."/>
            <person name="Kyrpides N.C."/>
        </authorList>
    </citation>
    <scope>NUCLEOTIDE SEQUENCE [LARGE SCALE GENOMIC DNA]</scope>
    <source>
        <strain evidence="2 3">CECT 7306</strain>
    </source>
</reference>
<dbReference type="Pfam" id="PF02585">
    <property type="entry name" value="PIG-L"/>
    <property type="match status" value="1"/>
</dbReference>
<dbReference type="EMBL" id="RJKN01000006">
    <property type="protein sequence ID" value="ROP34631.1"/>
    <property type="molecule type" value="Genomic_DNA"/>
</dbReference>
<dbReference type="InterPro" id="IPR024078">
    <property type="entry name" value="LmbE-like_dom_sf"/>
</dbReference>
<dbReference type="InParanoid" id="A0A3N1GWJ5"/>
<dbReference type="GO" id="GO:0016137">
    <property type="term" value="P:glycoside metabolic process"/>
    <property type="evidence" value="ECO:0007669"/>
    <property type="project" value="UniProtKB-ARBA"/>
</dbReference>
<dbReference type="PANTHER" id="PTHR12993:SF30">
    <property type="entry name" value="N-ACETYL-ALPHA-D-GLUCOSAMINYL L-MALATE DEACETYLASE 1"/>
    <property type="match status" value="1"/>
</dbReference>
<accession>A0A3N1GWJ5</accession>
<sequence>MCTCTTTTVLAVGSHPDDIELGCGGALAKHVARGDRVIMLVITTGQAGPGDVTARTREQEEAAAVLGAELRWGGLPDGSVSAHELQLVHTIESLIRQEGVDVVYTHGLQDTHQDHRAVALATLGAARHCKRVLCYDSPSSYHFAPSVFVDITDAFDKKVTALRCHASQVAHSAMASTSLVTTQAGYRGFQARVEHAEGFVPHRVQLDV</sequence>
<dbReference type="GO" id="GO:0016811">
    <property type="term" value="F:hydrolase activity, acting on carbon-nitrogen (but not peptide) bonds, in linear amides"/>
    <property type="evidence" value="ECO:0007669"/>
    <property type="project" value="TreeGrafter"/>
</dbReference>
<protein>
    <submittedName>
        <fullName evidence="2">LmbE family N-acetylglucosaminyl deacetylase</fullName>
    </submittedName>
</protein>
<dbReference type="PANTHER" id="PTHR12993">
    <property type="entry name" value="N-ACETYLGLUCOSAMINYL-PHOSPHATIDYLINOSITOL DE-N-ACETYLASE-RELATED"/>
    <property type="match status" value="1"/>
</dbReference>
<name>A0A3N1GWJ5_9ACTN</name>
<dbReference type="AlphaFoldDB" id="A0A3N1GWJ5"/>
<dbReference type="OrthoDB" id="3514174at2"/>
<evidence type="ECO:0000313" key="2">
    <source>
        <dbReference type="EMBL" id="ROP34631.1"/>
    </source>
</evidence>
<keyword evidence="1" id="KW-0862">Zinc</keyword>
<dbReference type="SUPFAM" id="SSF102588">
    <property type="entry name" value="LmbE-like"/>
    <property type="match status" value="1"/>
</dbReference>
<dbReference type="Proteomes" id="UP000276232">
    <property type="component" value="Unassembled WGS sequence"/>
</dbReference>